<reference evidence="2" key="1">
    <citation type="submission" date="2019-01" db="EMBL/GenBank/DDBJ databases">
        <title>Draft genome sequences of three monokaryotic isolates of the white-rot basidiomycete fungus Dichomitus squalens.</title>
        <authorList>
            <consortium name="DOE Joint Genome Institute"/>
            <person name="Lopez S.C."/>
            <person name="Andreopoulos B."/>
            <person name="Pangilinan J."/>
            <person name="Lipzen A."/>
            <person name="Riley R."/>
            <person name="Ahrendt S."/>
            <person name="Ng V."/>
            <person name="Barry K."/>
            <person name="Daum C."/>
            <person name="Grigoriev I.V."/>
            <person name="Hilden K.S."/>
            <person name="Makela M.R."/>
            <person name="de Vries R.P."/>
        </authorList>
    </citation>
    <scope>NUCLEOTIDE SEQUENCE [LARGE SCALE GENOMIC DNA]</scope>
    <source>
        <strain evidence="2">OM18370.1</strain>
    </source>
</reference>
<gene>
    <name evidence="2" type="ORF">BD311DRAFT_648401</name>
</gene>
<evidence type="ECO:0000256" key="1">
    <source>
        <dbReference type="SAM" id="MobiDB-lite"/>
    </source>
</evidence>
<feature type="region of interest" description="Disordered" evidence="1">
    <location>
        <begin position="11"/>
        <end position="30"/>
    </location>
</feature>
<dbReference type="EMBL" id="ML143387">
    <property type="protein sequence ID" value="TBU34893.1"/>
    <property type="molecule type" value="Genomic_DNA"/>
</dbReference>
<sequence>EGIMVAPMVVDAPRSHPSRTSRKSAVNTPRILLETRNREDGEMRSTSCPEAWDMSLYRCTRIHREHLTGWSQ</sequence>
<organism evidence="2">
    <name type="scientific">Dichomitus squalens</name>
    <dbReference type="NCBI Taxonomy" id="114155"/>
    <lineage>
        <taxon>Eukaryota</taxon>
        <taxon>Fungi</taxon>
        <taxon>Dikarya</taxon>
        <taxon>Basidiomycota</taxon>
        <taxon>Agaricomycotina</taxon>
        <taxon>Agaricomycetes</taxon>
        <taxon>Polyporales</taxon>
        <taxon>Polyporaceae</taxon>
        <taxon>Dichomitus</taxon>
    </lineage>
</organism>
<proteinExistence type="predicted"/>
<dbReference type="AlphaFoldDB" id="A0A4V2K214"/>
<dbReference type="Proteomes" id="UP000292957">
    <property type="component" value="Unassembled WGS sequence"/>
</dbReference>
<protein>
    <submittedName>
        <fullName evidence="2">Uncharacterized protein</fullName>
    </submittedName>
</protein>
<accession>A0A4V2K214</accession>
<name>A0A4V2K214_9APHY</name>
<feature type="non-terminal residue" evidence="2">
    <location>
        <position position="1"/>
    </location>
</feature>
<evidence type="ECO:0000313" key="2">
    <source>
        <dbReference type="EMBL" id="TBU34893.1"/>
    </source>
</evidence>